<protein>
    <submittedName>
        <fullName evidence="1">Uncharacterized protein</fullName>
    </submittedName>
</protein>
<sequence length="39" mass="4602">MLSTVTDYNDSLLLLNYPRLIGEGLSNEVSKFIQEQWWK</sequence>
<dbReference type="AlphaFoldDB" id="A0A378MT16"/>
<name>A0A378MT16_MANHA</name>
<evidence type="ECO:0000313" key="2">
    <source>
        <dbReference type="Proteomes" id="UP000254031"/>
    </source>
</evidence>
<dbReference type="Proteomes" id="UP000254031">
    <property type="component" value="Unassembled WGS sequence"/>
</dbReference>
<gene>
    <name evidence="1" type="ORF">NCTC9380_00110</name>
</gene>
<organism evidence="1 2">
    <name type="scientific">Mannheimia haemolytica</name>
    <name type="common">Pasteurella haemolytica</name>
    <dbReference type="NCBI Taxonomy" id="75985"/>
    <lineage>
        <taxon>Bacteria</taxon>
        <taxon>Pseudomonadati</taxon>
        <taxon>Pseudomonadota</taxon>
        <taxon>Gammaproteobacteria</taxon>
        <taxon>Pasteurellales</taxon>
        <taxon>Pasteurellaceae</taxon>
        <taxon>Mannheimia</taxon>
    </lineage>
</organism>
<evidence type="ECO:0000313" key="1">
    <source>
        <dbReference type="EMBL" id="STY58692.1"/>
    </source>
</evidence>
<proteinExistence type="predicted"/>
<dbReference type="EMBL" id="UGPL01000004">
    <property type="protein sequence ID" value="STY58692.1"/>
    <property type="molecule type" value="Genomic_DNA"/>
</dbReference>
<accession>A0A378MT16</accession>
<reference evidence="1 2" key="1">
    <citation type="submission" date="2018-06" db="EMBL/GenBank/DDBJ databases">
        <authorList>
            <consortium name="Pathogen Informatics"/>
            <person name="Doyle S."/>
        </authorList>
    </citation>
    <scope>NUCLEOTIDE SEQUENCE [LARGE SCALE GENOMIC DNA]</scope>
    <source>
        <strain evidence="1 2">NCTC9380</strain>
    </source>
</reference>